<evidence type="ECO:0000256" key="5">
    <source>
        <dbReference type="ARBA" id="ARBA00023237"/>
    </source>
</evidence>
<dbReference type="RefSeq" id="WP_111294947.1">
    <property type="nucleotide sequence ID" value="NZ_QKZV01000004.1"/>
</dbReference>
<evidence type="ECO:0000313" key="9">
    <source>
        <dbReference type="Proteomes" id="UP000249720"/>
    </source>
</evidence>
<protein>
    <submittedName>
        <fullName evidence="8">Putative outer membrane starch-binding protein</fullName>
    </submittedName>
</protein>
<dbReference type="Gene3D" id="1.25.40.390">
    <property type="match status" value="1"/>
</dbReference>
<comment type="subcellular location">
    <subcellularLocation>
        <location evidence="1">Cell outer membrane</location>
    </subcellularLocation>
</comment>
<dbReference type="PROSITE" id="PS51257">
    <property type="entry name" value="PROKAR_LIPOPROTEIN"/>
    <property type="match status" value="1"/>
</dbReference>
<evidence type="ECO:0000256" key="3">
    <source>
        <dbReference type="ARBA" id="ARBA00022729"/>
    </source>
</evidence>
<dbReference type="Pfam" id="PF14322">
    <property type="entry name" value="SusD-like_3"/>
    <property type="match status" value="1"/>
</dbReference>
<name>A0A2W7RPX5_9BACT</name>
<accession>A0A2W7RPX5</accession>
<evidence type="ECO:0000256" key="2">
    <source>
        <dbReference type="ARBA" id="ARBA00006275"/>
    </source>
</evidence>
<keyword evidence="4" id="KW-0472">Membrane</keyword>
<organism evidence="8 9">
    <name type="scientific">Hydrotalea sandarakina</name>
    <dbReference type="NCBI Taxonomy" id="1004304"/>
    <lineage>
        <taxon>Bacteria</taxon>
        <taxon>Pseudomonadati</taxon>
        <taxon>Bacteroidota</taxon>
        <taxon>Chitinophagia</taxon>
        <taxon>Chitinophagales</taxon>
        <taxon>Chitinophagaceae</taxon>
        <taxon>Hydrotalea</taxon>
    </lineage>
</organism>
<gene>
    <name evidence="8" type="ORF">LX80_01557</name>
</gene>
<keyword evidence="3" id="KW-0732">Signal</keyword>
<sequence length="506" mass="56667">MKKYIKIFTFFSVIVILASCKRYIDYNPHDAFLVTALDYLQSESDYRTMEISVYTPLQWLNQVVPIGDIASDNSVAGGESASDVLDLQQIDDYTLTPVNGTLAQIWQYAYEGVNRANYLVQYKDKNPAGNTINFAGKDAMYGEVYFLRAYYYFTLVKMFGDVPLFVDKRLDFANSGTLKRSPKANVYLQIESDLNSAIGVLPTVQLQPGRVTKYAAQALLGKVFLYQNKYDSAATVLQSVINANAFTLVNDFASIFLKSGENGPESVFEIQYTNTSPYYQWSNVLQGQGNYSVQQCGVRNLKATSPLMPYAPGWSTNLPTQNLNNAYENGDQRKAATCFDIEAYIAAHPTWGITYQVAPYKNTGLYNQKYLPRIGETSGQPELNYLNNFRTIRYADVLLMAAEALNKSTSPNDALARQYLNMVRRRAFQVNDASHDVTASGPALYNAILNERRLELAMEGERFFDLVRTGQAATVLGPKFVVGKNEVFPIPQQEILVSGLTQNPGY</sequence>
<dbReference type="Pfam" id="PF07980">
    <property type="entry name" value="SusD_RagB"/>
    <property type="match status" value="1"/>
</dbReference>
<dbReference type="EMBL" id="QKZV01000004">
    <property type="protein sequence ID" value="PZX62863.1"/>
    <property type="molecule type" value="Genomic_DNA"/>
</dbReference>
<reference evidence="8 9" key="1">
    <citation type="submission" date="2018-06" db="EMBL/GenBank/DDBJ databases">
        <title>Genomic Encyclopedia of Archaeal and Bacterial Type Strains, Phase II (KMG-II): from individual species to whole genera.</title>
        <authorList>
            <person name="Goeker M."/>
        </authorList>
    </citation>
    <scope>NUCLEOTIDE SEQUENCE [LARGE SCALE GENOMIC DNA]</scope>
    <source>
        <strain evidence="8 9">DSM 23241</strain>
    </source>
</reference>
<dbReference type="InterPro" id="IPR012944">
    <property type="entry name" value="SusD_RagB_dom"/>
</dbReference>
<evidence type="ECO:0000313" key="8">
    <source>
        <dbReference type="EMBL" id="PZX62863.1"/>
    </source>
</evidence>
<dbReference type="AlphaFoldDB" id="A0A2W7RPX5"/>
<evidence type="ECO:0000256" key="4">
    <source>
        <dbReference type="ARBA" id="ARBA00023136"/>
    </source>
</evidence>
<evidence type="ECO:0000259" key="7">
    <source>
        <dbReference type="Pfam" id="PF14322"/>
    </source>
</evidence>
<comment type="caution">
    <text evidence="8">The sequence shown here is derived from an EMBL/GenBank/DDBJ whole genome shotgun (WGS) entry which is preliminary data.</text>
</comment>
<feature type="domain" description="RagB/SusD" evidence="6">
    <location>
        <begin position="264"/>
        <end position="475"/>
    </location>
</feature>
<comment type="similarity">
    <text evidence="2">Belongs to the SusD family.</text>
</comment>
<evidence type="ECO:0000256" key="1">
    <source>
        <dbReference type="ARBA" id="ARBA00004442"/>
    </source>
</evidence>
<keyword evidence="9" id="KW-1185">Reference proteome</keyword>
<dbReference type="InterPro" id="IPR011990">
    <property type="entry name" value="TPR-like_helical_dom_sf"/>
</dbReference>
<dbReference type="SUPFAM" id="SSF48452">
    <property type="entry name" value="TPR-like"/>
    <property type="match status" value="1"/>
</dbReference>
<feature type="domain" description="SusD-like N-terminal" evidence="7">
    <location>
        <begin position="85"/>
        <end position="225"/>
    </location>
</feature>
<proteinExistence type="inferred from homology"/>
<keyword evidence="5" id="KW-0998">Cell outer membrane</keyword>
<dbReference type="GO" id="GO:0009279">
    <property type="term" value="C:cell outer membrane"/>
    <property type="evidence" value="ECO:0007669"/>
    <property type="project" value="UniProtKB-SubCell"/>
</dbReference>
<dbReference type="CDD" id="cd08977">
    <property type="entry name" value="SusD"/>
    <property type="match status" value="1"/>
</dbReference>
<dbReference type="InterPro" id="IPR033985">
    <property type="entry name" value="SusD-like_N"/>
</dbReference>
<evidence type="ECO:0000259" key="6">
    <source>
        <dbReference type="Pfam" id="PF07980"/>
    </source>
</evidence>
<dbReference type="Proteomes" id="UP000249720">
    <property type="component" value="Unassembled WGS sequence"/>
</dbReference>
<dbReference type="OrthoDB" id="618454at2"/>